<accession>A0A2V0PLA7</accession>
<sequence>MAAGSCLASVPSEPCSHRTLKTSVAAGSTVHPKQGPKMWNFTRQLWLAVLAALLASVSVDADGARSLLALSDCSAGTAGDIAPTSFRVAYTPGGQPLLECFQVVTDAPCDPAGDRCCLSTTASPIKAPKFKWFVVEAPSQACLTPQAMKLVKWTIAGHTPRTGKLAGTSLRVPLLQLPTGGGTVCVDLSAAVATGCASMAELCGSSTNCAVALGTQPFRKGKGAARRSCCAKEAAVIACSGGLVLRNNTCADLCSGTTCPSAGECYSGGGCNPSNGACNPLTAKPDGTVCSQGSCQGGVCTGGTAFGRVA</sequence>
<evidence type="ECO:0000313" key="2">
    <source>
        <dbReference type="Proteomes" id="UP000247498"/>
    </source>
</evidence>
<gene>
    <name evidence="1" type="ORF">Rsub_11331</name>
</gene>
<dbReference type="EMBL" id="BDRX01000108">
    <property type="protein sequence ID" value="GBF97805.1"/>
    <property type="molecule type" value="Genomic_DNA"/>
</dbReference>
<dbReference type="AlphaFoldDB" id="A0A2V0PLA7"/>
<proteinExistence type="predicted"/>
<protein>
    <submittedName>
        <fullName evidence="1">Uncharacterized protein</fullName>
    </submittedName>
</protein>
<dbReference type="InParanoid" id="A0A2V0PLA7"/>
<keyword evidence="2" id="KW-1185">Reference proteome</keyword>
<comment type="caution">
    <text evidence="1">The sequence shown here is derived from an EMBL/GenBank/DDBJ whole genome shotgun (WGS) entry which is preliminary data.</text>
</comment>
<name>A0A2V0PLA7_9CHLO</name>
<evidence type="ECO:0000313" key="1">
    <source>
        <dbReference type="EMBL" id="GBF97805.1"/>
    </source>
</evidence>
<reference evidence="1 2" key="1">
    <citation type="journal article" date="2018" name="Sci. Rep.">
        <title>Raphidocelis subcapitata (=Pseudokirchneriella subcapitata) provides an insight into genome evolution and environmental adaptations in the Sphaeropleales.</title>
        <authorList>
            <person name="Suzuki S."/>
            <person name="Yamaguchi H."/>
            <person name="Nakajima N."/>
            <person name="Kawachi M."/>
        </authorList>
    </citation>
    <scope>NUCLEOTIDE SEQUENCE [LARGE SCALE GENOMIC DNA]</scope>
    <source>
        <strain evidence="1 2">NIES-35</strain>
    </source>
</reference>
<dbReference type="Proteomes" id="UP000247498">
    <property type="component" value="Unassembled WGS sequence"/>
</dbReference>
<organism evidence="1 2">
    <name type="scientific">Raphidocelis subcapitata</name>
    <dbReference type="NCBI Taxonomy" id="307507"/>
    <lineage>
        <taxon>Eukaryota</taxon>
        <taxon>Viridiplantae</taxon>
        <taxon>Chlorophyta</taxon>
        <taxon>core chlorophytes</taxon>
        <taxon>Chlorophyceae</taxon>
        <taxon>CS clade</taxon>
        <taxon>Sphaeropleales</taxon>
        <taxon>Selenastraceae</taxon>
        <taxon>Raphidocelis</taxon>
    </lineage>
</organism>